<evidence type="ECO:0000256" key="5">
    <source>
        <dbReference type="ARBA" id="ARBA00023136"/>
    </source>
</evidence>
<dbReference type="GO" id="GO:0045879">
    <property type="term" value="P:negative regulation of smoothened signaling pathway"/>
    <property type="evidence" value="ECO:0007669"/>
    <property type="project" value="TreeGrafter"/>
</dbReference>
<feature type="transmembrane region" description="Helical" evidence="8">
    <location>
        <begin position="729"/>
        <end position="748"/>
    </location>
</feature>
<evidence type="ECO:0000256" key="6">
    <source>
        <dbReference type="ARBA" id="ARBA00023180"/>
    </source>
</evidence>
<dbReference type="Proteomes" id="UP000822476">
    <property type="component" value="Unassembled WGS sequence"/>
</dbReference>
<accession>A0A8S9Z338</accession>
<keyword evidence="6" id="KW-0325">Glycoprotein</keyword>
<feature type="domain" description="SSD" evidence="9">
    <location>
        <begin position="548"/>
        <end position="750"/>
    </location>
</feature>
<sequence length="2009" mass="219337">MSTLFAANQNDDLIPAEHSSPASRCGAEASCSKHTIIGEGTMSNGSSNISKGLRASSVCCATMHLWWQSKFARFEEFVHVHHWKALSGIILLGLFCLGLKLVVVDSDFDKLWVEESDRLTSEWRYLAEALQRTSSHGSYGDPSFWHYIGHESRRPRADRSRRSLGIDETNFISAPPQGWSKSNTIHTTGLPGHEFMGTMETVLQVFNKPSHLVSEADDLTSQAHILTPRALLDHMEFLIKVRRLQITVGSSKWSFKDLCQRATLPFGAEGHHIQASFIICFSSAYLDMIIPCLIITPLDCFWEGSKVLGPEEAMWVPWFNERTLIQWTNLDPVGLLEKLQRRYGNHSRAEISALISLFHAAGVGHGYLNRTCLDPTDLACPISAPNYRDTPPDVSKILSGGCRGFAGNMLHWPEEIIVGGRVHRPASGVCTDASHNSPGTSVGSAQTDCTNRSVSPPLLVGASALQSLIMLRSPRDLYDAVRFSDPYKYEGWTLADAQHVLDEWRRGFRRLVIEHNVGLQANNYNWSFYAFTDNSLRDLLRELTLRIDPIKIVGCVLLVFLYGLVCLLDWRDPVQSQCWLALSGLLLTALASVAGLGICAVVGLPFNVLTIQVLPFLLMGLGVDSVFTITTCYHCCLARRTSPSVSIGALPARPVPSDPWASNSSIATCASSSTASSICTRSSSALSRQVPVLAEHGPGLLFGAIALSGAFFSASYIPIPLMRQFCLQAGTLVLVQSVSLIFFFPALLKLDGTRRTERRLDVLCCLQQPRMGAVTVRHHPHSHSTGAVPNASSDRPAQHTCLPQPPLRTTSSRTTCPGVTRSHSCTAEMDSCACSSIHVNVVSHVTEGADSSTSPMGHSIPNDVVNFPCHTLRTTVTVTGSKRDPVIRVNDDHRCRRVQRRPDAEVLKPTRPSLHSSSCGYCLRCHDHPVPVQQYAQLVLPEHQFEHSRPAAPFLVRFARRLALLLTFHWIVQLLVCVLGIGLFVIAGVLTSSRLKLGLDWSSLAPLDAVEHGFVRYSEQYFGLHNFQIIARGTDLPGSRSASSLNGIVRTGVPADTANSPASAALKTETRMRTSFATVGRGIDFPMQQRQLLHLYTRLTKLPGVVLAGRRFWLEAMRDWLQMVQNAFDTDRSLGLISPTGHWNPNASELGVLGLRLIVQTDRGPELSRINTGRLVHGGIVDPPAFYALLRVWKTYDALNFSSLACIIHPEPGPLLIAPHSGRPGRPNDLHMLPPADPIEFVQTNFYAVAVQGMQVQLNLVQNVRLLTDSATAQGVPVFPIGSPFTFAEHYLYLIRETAIALGLFFAILLSAALLLFSSPVIVVLLVVVGAAGGLSAAVCGLALLHLDLNPISAMLLLFSAGFGARSAVSILGSWPTPHFISHRIDFGTKKFSHVPFCSYSTRGPCTLHRCSYCIVQKATDSTSRHPVTTNRLLEQRTAFGTRPRRGCAFQFNSHVRMQLASTLSNHLTPVLHSTVCLILALALLAAARVQFIANYFFALILLVCLACLFNAICFIPTLCHLTYPIQQYFTPPKSCPKPAQSRYSLPRVDRLASAAAHSVVHSAPSDNPSAVSVNISPSQRSITATYASDSPPITTTSHCSPQAQFCVSSVNSSQVRPDLAIKTSSVPSRILVSSTPSVFATFSASTSAPVASVSSVPDLSGISRKWLTDYTHSQLYDLCNRHLRELPVDCQQSPEAAAAAVVVAVAAAATSIRSRPASLSTISEEPSHSSSTVSLNRLAPSASVSTQVSHPDDSIPTEIRSLVGDDSRPKDLQTNRPVDLLELTKLLSSDNPATHFYRQLCESLLSLKSAQDSNTPNIVSVHPNELLLHPDSDSTTLTSIGYVQQSGSTSRRSSSNWRKKSISPPPSYSSVVQDVDCEPSDLDEACVASQSDCVIMPEHSIPVRTHSYIPAVSHSRDVSHTSASTIVMNPSSNPPYHEHTGRPPFLSRSVLSSASTSCRLVCSQPEQLCEGCDPPVASRKSHPSHYPLFTGFEPCDNREFESRRDHTQ</sequence>
<protein>
    <recommendedName>
        <fullName evidence="9">SSD domain-containing protein</fullName>
    </recommendedName>
</protein>
<feature type="transmembrane region" description="Helical" evidence="8">
    <location>
        <begin position="1496"/>
        <end position="1520"/>
    </location>
</feature>
<evidence type="ECO:0000256" key="7">
    <source>
        <dbReference type="SAM" id="MobiDB-lite"/>
    </source>
</evidence>
<organism evidence="10 11">
    <name type="scientific">Paragonimus skrjabini miyazakii</name>
    <dbReference type="NCBI Taxonomy" id="59628"/>
    <lineage>
        <taxon>Eukaryota</taxon>
        <taxon>Metazoa</taxon>
        <taxon>Spiralia</taxon>
        <taxon>Lophotrochozoa</taxon>
        <taxon>Platyhelminthes</taxon>
        <taxon>Trematoda</taxon>
        <taxon>Digenea</taxon>
        <taxon>Plagiorchiida</taxon>
        <taxon>Troglotremata</taxon>
        <taxon>Troglotrematidae</taxon>
        <taxon>Paragonimus</taxon>
    </lineage>
</organism>
<gene>
    <name evidence="10" type="ORF">EG68_02885</name>
</gene>
<keyword evidence="4 8" id="KW-1133">Transmembrane helix</keyword>
<feature type="transmembrane region" description="Helical" evidence="8">
    <location>
        <begin position="616"/>
        <end position="636"/>
    </location>
</feature>
<evidence type="ECO:0000256" key="1">
    <source>
        <dbReference type="ARBA" id="ARBA00004141"/>
    </source>
</evidence>
<dbReference type="PROSITE" id="PS50156">
    <property type="entry name" value="SSD"/>
    <property type="match status" value="1"/>
</dbReference>
<feature type="compositionally biased region" description="Basic and acidic residues" evidence="7">
    <location>
        <begin position="1764"/>
        <end position="1774"/>
    </location>
</feature>
<dbReference type="GO" id="GO:0005119">
    <property type="term" value="F:smoothened binding"/>
    <property type="evidence" value="ECO:0007669"/>
    <property type="project" value="TreeGrafter"/>
</dbReference>
<keyword evidence="11" id="KW-1185">Reference proteome</keyword>
<proteinExistence type="inferred from homology"/>
<dbReference type="GO" id="GO:0005886">
    <property type="term" value="C:plasma membrane"/>
    <property type="evidence" value="ECO:0007669"/>
    <property type="project" value="TreeGrafter"/>
</dbReference>
<dbReference type="EMBL" id="JTDE01001129">
    <property type="protein sequence ID" value="KAF7259591.1"/>
    <property type="molecule type" value="Genomic_DNA"/>
</dbReference>
<feature type="region of interest" description="Disordered" evidence="7">
    <location>
        <begin position="779"/>
        <end position="815"/>
    </location>
</feature>
<reference evidence="10" key="1">
    <citation type="submission" date="2019-07" db="EMBL/GenBank/DDBJ databases">
        <title>Annotation for the trematode Paragonimus miyazaki's.</title>
        <authorList>
            <person name="Choi Y.-J."/>
        </authorList>
    </citation>
    <scope>NUCLEOTIDE SEQUENCE</scope>
    <source>
        <strain evidence="10">Japan</strain>
    </source>
</reference>
<dbReference type="InterPro" id="IPR000731">
    <property type="entry name" value="SSD"/>
</dbReference>
<dbReference type="GO" id="GO:0008158">
    <property type="term" value="F:hedgehog receptor activity"/>
    <property type="evidence" value="ECO:0007669"/>
    <property type="project" value="TreeGrafter"/>
</dbReference>
<dbReference type="Pfam" id="PF12349">
    <property type="entry name" value="Sterol-sensing"/>
    <property type="match status" value="2"/>
</dbReference>
<dbReference type="PANTHER" id="PTHR46022">
    <property type="entry name" value="PROTEIN PATCHED"/>
    <property type="match status" value="1"/>
</dbReference>
<dbReference type="SUPFAM" id="SSF82866">
    <property type="entry name" value="Multidrug efflux transporter AcrB transmembrane domain"/>
    <property type="match status" value="1"/>
</dbReference>
<feature type="transmembrane region" description="Helical" evidence="8">
    <location>
        <begin position="550"/>
        <end position="568"/>
    </location>
</feature>
<feature type="compositionally biased region" description="Polar residues" evidence="7">
    <location>
        <begin position="783"/>
        <end position="795"/>
    </location>
</feature>
<name>A0A8S9Z338_9TREM</name>
<evidence type="ECO:0000259" key="9">
    <source>
        <dbReference type="PROSITE" id="PS50156"/>
    </source>
</evidence>
<feature type="transmembrane region" description="Helical" evidence="8">
    <location>
        <begin position="962"/>
        <end position="990"/>
    </location>
</feature>
<feature type="region of interest" description="Disordered" evidence="7">
    <location>
        <begin position="1717"/>
        <end position="1776"/>
    </location>
</feature>
<evidence type="ECO:0000256" key="4">
    <source>
        <dbReference type="ARBA" id="ARBA00022989"/>
    </source>
</evidence>
<feature type="transmembrane region" description="Helical" evidence="8">
    <location>
        <begin position="580"/>
        <end position="604"/>
    </location>
</feature>
<feature type="transmembrane region" description="Helical" evidence="8">
    <location>
        <begin position="1324"/>
        <end position="1346"/>
    </location>
</feature>
<comment type="similarity">
    <text evidence="2">Belongs to the patched family.</text>
</comment>
<evidence type="ECO:0000256" key="2">
    <source>
        <dbReference type="ARBA" id="ARBA00005585"/>
    </source>
</evidence>
<feature type="transmembrane region" description="Helical" evidence="8">
    <location>
        <begin position="1467"/>
        <end position="1490"/>
    </location>
</feature>
<comment type="caution">
    <text evidence="10">The sequence shown here is derived from an EMBL/GenBank/DDBJ whole genome shotgun (WGS) entry which is preliminary data.</text>
</comment>
<dbReference type="InterPro" id="IPR053958">
    <property type="entry name" value="HMGCR/SNAP/NPC1-like_SSD"/>
</dbReference>
<dbReference type="Gene3D" id="1.20.1640.10">
    <property type="entry name" value="Multidrug efflux transporter AcrB transmembrane domain"/>
    <property type="match status" value="1"/>
</dbReference>
<keyword evidence="5 8" id="KW-0472">Membrane</keyword>
<feature type="region of interest" description="Disordered" evidence="7">
    <location>
        <begin position="1843"/>
        <end position="1873"/>
    </location>
</feature>
<evidence type="ECO:0000256" key="3">
    <source>
        <dbReference type="ARBA" id="ARBA00022692"/>
    </source>
</evidence>
<dbReference type="GO" id="GO:0097108">
    <property type="term" value="F:hedgehog family protein binding"/>
    <property type="evidence" value="ECO:0007669"/>
    <property type="project" value="TreeGrafter"/>
</dbReference>
<feature type="transmembrane region" description="Helical" evidence="8">
    <location>
        <begin position="1299"/>
        <end position="1317"/>
    </location>
</feature>
<dbReference type="PANTHER" id="PTHR46022:SF1">
    <property type="entry name" value="PROTEIN PATCHED"/>
    <property type="match status" value="1"/>
</dbReference>
<evidence type="ECO:0000256" key="8">
    <source>
        <dbReference type="SAM" id="Phobius"/>
    </source>
</evidence>
<comment type="subcellular location">
    <subcellularLocation>
        <location evidence="1">Membrane</location>
        <topology evidence="1">Multi-pass membrane protein</topology>
    </subcellularLocation>
</comment>
<feature type="transmembrane region" description="Helical" evidence="8">
    <location>
        <begin position="698"/>
        <end position="717"/>
    </location>
</feature>
<evidence type="ECO:0000313" key="10">
    <source>
        <dbReference type="EMBL" id="KAF7259591.1"/>
    </source>
</evidence>
<evidence type="ECO:0000313" key="11">
    <source>
        <dbReference type="Proteomes" id="UP000822476"/>
    </source>
</evidence>
<feature type="compositionally biased region" description="Low complexity" evidence="7">
    <location>
        <begin position="1719"/>
        <end position="1736"/>
    </location>
</feature>
<keyword evidence="3 8" id="KW-0812">Transmembrane</keyword>
<dbReference type="OrthoDB" id="5873834at2759"/>
<feature type="compositionally biased region" description="Low complexity" evidence="7">
    <location>
        <begin position="1847"/>
        <end position="1857"/>
    </location>
</feature>